<keyword evidence="3" id="KW-0963">Cytoplasm</keyword>
<dbReference type="GO" id="GO:0034715">
    <property type="term" value="C:pICln-Sm protein complex"/>
    <property type="evidence" value="ECO:0007669"/>
    <property type="project" value="TreeGrafter"/>
</dbReference>
<evidence type="ECO:0000313" key="7">
    <source>
        <dbReference type="Proteomes" id="UP000191285"/>
    </source>
</evidence>
<sequence length="324" mass="34567">MEVLRTAPDTSSYIPIAEHQSRTPASFHDGPTVLHYHSQKCKLVILERDLIATPALNALRGENSTNGEAATSASDQEGEDKEVAIDNVETYVTSDKFLLFSSSASTGVSIPYPTISLHAIQRLQVPGATENEVQGLYMQIATPGAPSEEDEEQCITMTVVPPTEPGVVGGSTVSAEATVSTASERATQDLSDDPQESPIQMLYNAVSACSNLHPDPVEPGDEDDEEAGKFFTADGAEASFFQLGQGMEGSENGGMPPPVDGSSGWITADNMDQFFDEDGNWIAEGEPPSFPLGPGAGTVHARENGDQDEEEGGEDDETKWRRTE</sequence>
<dbReference type="Proteomes" id="UP000191285">
    <property type="component" value="Unassembled WGS sequence"/>
</dbReference>
<evidence type="ECO:0000256" key="2">
    <source>
        <dbReference type="ARBA" id="ARBA00004496"/>
    </source>
</evidence>
<feature type="compositionally biased region" description="Polar residues" evidence="5">
    <location>
        <begin position="62"/>
        <end position="75"/>
    </location>
</feature>
<evidence type="ECO:0000256" key="4">
    <source>
        <dbReference type="ARBA" id="ARBA00023242"/>
    </source>
</evidence>
<comment type="subcellular location">
    <subcellularLocation>
        <location evidence="2">Cytoplasm</location>
    </subcellularLocation>
    <subcellularLocation>
        <location evidence="1">Nucleus</location>
    </subcellularLocation>
</comment>
<dbReference type="EMBL" id="MLKD01000008">
    <property type="protein sequence ID" value="OQE23828.1"/>
    <property type="molecule type" value="Genomic_DNA"/>
</dbReference>
<dbReference type="PANTHER" id="PTHR21399">
    <property type="entry name" value="CHLORIDE CONDUCTANCE REGULATORY PROTEIN ICLN"/>
    <property type="match status" value="1"/>
</dbReference>
<dbReference type="OrthoDB" id="19714at2759"/>
<dbReference type="InterPro" id="IPR011993">
    <property type="entry name" value="PH-like_dom_sf"/>
</dbReference>
<dbReference type="PANTHER" id="PTHR21399:SF0">
    <property type="entry name" value="METHYLOSOME SUBUNIT PICLN"/>
    <property type="match status" value="1"/>
</dbReference>
<proteinExistence type="predicted"/>
<dbReference type="InterPro" id="IPR039924">
    <property type="entry name" value="ICln/Lot5/Saf5"/>
</dbReference>
<dbReference type="AlphaFoldDB" id="A0A1V6TBM5"/>
<evidence type="ECO:0000313" key="6">
    <source>
        <dbReference type="EMBL" id="OQE23828.1"/>
    </source>
</evidence>
<dbReference type="GO" id="GO:0005829">
    <property type="term" value="C:cytosol"/>
    <property type="evidence" value="ECO:0007669"/>
    <property type="project" value="TreeGrafter"/>
</dbReference>
<dbReference type="GO" id="GO:0045292">
    <property type="term" value="P:mRNA cis splicing, via spliceosome"/>
    <property type="evidence" value="ECO:0007669"/>
    <property type="project" value="TreeGrafter"/>
</dbReference>
<protein>
    <recommendedName>
        <fullName evidence="8">Regulator of volume decrease after cellular swelling-domain-containing protein</fullName>
    </recommendedName>
</protein>
<accession>A0A1V6TBM5</accession>
<dbReference type="GO" id="GO:0005681">
    <property type="term" value="C:spliceosomal complex"/>
    <property type="evidence" value="ECO:0007669"/>
    <property type="project" value="TreeGrafter"/>
</dbReference>
<dbReference type="Pfam" id="PF03517">
    <property type="entry name" value="Voldacs"/>
    <property type="match status" value="1"/>
</dbReference>
<feature type="region of interest" description="Disordered" evidence="5">
    <location>
        <begin position="278"/>
        <end position="324"/>
    </location>
</feature>
<feature type="compositionally biased region" description="Acidic residues" evidence="5">
    <location>
        <begin position="306"/>
        <end position="317"/>
    </location>
</feature>
<evidence type="ECO:0008006" key="8">
    <source>
        <dbReference type="Google" id="ProtNLM"/>
    </source>
</evidence>
<dbReference type="GO" id="GO:0000387">
    <property type="term" value="P:spliceosomal snRNP assembly"/>
    <property type="evidence" value="ECO:0007669"/>
    <property type="project" value="TreeGrafter"/>
</dbReference>
<evidence type="ECO:0000256" key="5">
    <source>
        <dbReference type="SAM" id="MobiDB-lite"/>
    </source>
</evidence>
<gene>
    <name evidence="6" type="ORF">PENSTE_c008G04236</name>
</gene>
<organism evidence="6 7">
    <name type="scientific">Penicillium steckii</name>
    <dbReference type="NCBI Taxonomy" id="303698"/>
    <lineage>
        <taxon>Eukaryota</taxon>
        <taxon>Fungi</taxon>
        <taxon>Dikarya</taxon>
        <taxon>Ascomycota</taxon>
        <taxon>Pezizomycotina</taxon>
        <taxon>Eurotiomycetes</taxon>
        <taxon>Eurotiomycetidae</taxon>
        <taxon>Eurotiales</taxon>
        <taxon>Aspergillaceae</taxon>
        <taxon>Penicillium</taxon>
    </lineage>
</organism>
<reference evidence="7" key="1">
    <citation type="journal article" date="2017" name="Nat. Microbiol.">
        <title>Global analysis of biosynthetic gene clusters reveals vast potential of secondary metabolite production in Penicillium species.</title>
        <authorList>
            <person name="Nielsen J.C."/>
            <person name="Grijseels S."/>
            <person name="Prigent S."/>
            <person name="Ji B."/>
            <person name="Dainat J."/>
            <person name="Nielsen K.F."/>
            <person name="Frisvad J.C."/>
            <person name="Workman M."/>
            <person name="Nielsen J."/>
        </authorList>
    </citation>
    <scope>NUCLEOTIDE SEQUENCE [LARGE SCALE GENOMIC DNA]</scope>
    <source>
        <strain evidence="7">IBT 24891</strain>
    </source>
</reference>
<feature type="region of interest" description="Disordered" evidence="5">
    <location>
        <begin position="61"/>
        <end position="81"/>
    </location>
</feature>
<keyword evidence="7" id="KW-1185">Reference proteome</keyword>
<keyword evidence="4" id="KW-0539">Nucleus</keyword>
<evidence type="ECO:0000256" key="1">
    <source>
        <dbReference type="ARBA" id="ARBA00004123"/>
    </source>
</evidence>
<dbReference type="Gene3D" id="2.30.29.30">
    <property type="entry name" value="Pleckstrin-homology domain (PH domain)/Phosphotyrosine-binding domain (PTB)"/>
    <property type="match status" value="1"/>
</dbReference>
<name>A0A1V6TBM5_9EURO</name>
<evidence type="ECO:0000256" key="3">
    <source>
        <dbReference type="ARBA" id="ARBA00022490"/>
    </source>
</evidence>
<comment type="caution">
    <text evidence="6">The sequence shown here is derived from an EMBL/GenBank/DDBJ whole genome shotgun (WGS) entry which is preliminary data.</text>
</comment>